<proteinExistence type="predicted"/>
<reference evidence="1" key="1">
    <citation type="submission" date="2016-10" db="EMBL/GenBank/DDBJ databases">
        <title>Sequence of Gallionella enrichment culture.</title>
        <authorList>
            <person name="Poehlein A."/>
            <person name="Muehling M."/>
            <person name="Daniel R."/>
        </authorList>
    </citation>
    <scope>NUCLEOTIDE SEQUENCE</scope>
</reference>
<evidence type="ECO:0000313" key="1">
    <source>
        <dbReference type="EMBL" id="OIQ88127.1"/>
    </source>
</evidence>
<name>A0A1J5R7V2_9ZZZZ</name>
<organism evidence="1">
    <name type="scientific">mine drainage metagenome</name>
    <dbReference type="NCBI Taxonomy" id="410659"/>
    <lineage>
        <taxon>unclassified sequences</taxon>
        <taxon>metagenomes</taxon>
        <taxon>ecological metagenomes</taxon>
    </lineage>
</organism>
<dbReference type="AlphaFoldDB" id="A0A1J5R7V2"/>
<protein>
    <submittedName>
        <fullName evidence="1">Uncharacterized protein</fullName>
    </submittedName>
</protein>
<gene>
    <name evidence="1" type="ORF">GALL_300190</name>
</gene>
<sequence>MEVAAMSLLDLLRDDSIHHPRHPASIPWERDEYGHYYRLLPLHPAQIGLEGEGGVYLLWHWGQSPEWIYVGASDDLAASLDYARNTDIILEYEPHGGIFVTWAFFKPEYRSGVVNFLKGALSPKIDLVLPKDSFDAQAEAVPVTAPA</sequence>
<dbReference type="EMBL" id="MLJW01000387">
    <property type="protein sequence ID" value="OIQ88127.1"/>
    <property type="molecule type" value="Genomic_DNA"/>
</dbReference>
<comment type="caution">
    <text evidence="1">The sequence shown here is derived from an EMBL/GenBank/DDBJ whole genome shotgun (WGS) entry which is preliminary data.</text>
</comment>
<accession>A0A1J5R7V2</accession>